<keyword evidence="1" id="KW-0472">Membrane</keyword>
<feature type="transmembrane region" description="Helical" evidence="1">
    <location>
        <begin position="611"/>
        <end position="636"/>
    </location>
</feature>
<dbReference type="InterPro" id="IPR050545">
    <property type="entry name" value="Mycobact_MmpL"/>
</dbReference>
<dbReference type="RefSeq" id="WP_323577070.1">
    <property type="nucleotide sequence ID" value="NZ_JAYGJQ010000002.1"/>
</dbReference>
<feature type="transmembrane region" description="Helical" evidence="1">
    <location>
        <begin position="250"/>
        <end position="269"/>
    </location>
</feature>
<proteinExistence type="predicted"/>
<organism evidence="2 3">
    <name type="scientific">Bacteriovorax antarcticus</name>
    <dbReference type="NCBI Taxonomy" id="3088717"/>
    <lineage>
        <taxon>Bacteria</taxon>
        <taxon>Pseudomonadati</taxon>
        <taxon>Bdellovibrionota</taxon>
        <taxon>Bacteriovoracia</taxon>
        <taxon>Bacteriovoracales</taxon>
        <taxon>Bacteriovoracaceae</taxon>
        <taxon>Bacteriovorax</taxon>
    </lineage>
</organism>
<gene>
    <name evidence="2" type="ORF">SHI21_13205</name>
</gene>
<feature type="transmembrane region" description="Helical" evidence="1">
    <location>
        <begin position="308"/>
        <end position="326"/>
    </location>
</feature>
<keyword evidence="1" id="KW-1133">Transmembrane helix</keyword>
<feature type="transmembrane region" description="Helical" evidence="1">
    <location>
        <begin position="332"/>
        <end position="351"/>
    </location>
</feature>
<evidence type="ECO:0000313" key="3">
    <source>
        <dbReference type="Proteomes" id="UP001302274"/>
    </source>
</evidence>
<evidence type="ECO:0000313" key="2">
    <source>
        <dbReference type="EMBL" id="MEA9357176.1"/>
    </source>
</evidence>
<protein>
    <recommendedName>
        <fullName evidence="4">Exporter</fullName>
    </recommendedName>
</protein>
<keyword evidence="3" id="KW-1185">Reference proteome</keyword>
<feature type="transmembrane region" description="Helical" evidence="1">
    <location>
        <begin position="680"/>
        <end position="701"/>
    </location>
</feature>
<dbReference type="PANTHER" id="PTHR33406">
    <property type="entry name" value="MEMBRANE PROTEIN MJ1562-RELATED"/>
    <property type="match status" value="1"/>
</dbReference>
<feature type="transmembrane region" description="Helical" evidence="1">
    <location>
        <begin position="371"/>
        <end position="389"/>
    </location>
</feature>
<feature type="transmembrane region" description="Helical" evidence="1">
    <location>
        <begin position="224"/>
        <end position="243"/>
    </location>
</feature>
<name>A0ABU5VVU1_9BACT</name>
<feature type="transmembrane region" description="Helical" evidence="1">
    <location>
        <begin position="585"/>
        <end position="605"/>
    </location>
</feature>
<comment type="caution">
    <text evidence="2">The sequence shown here is derived from an EMBL/GenBank/DDBJ whole genome shotgun (WGS) entry which is preliminary data.</text>
</comment>
<reference evidence="2 3" key="1">
    <citation type="submission" date="2023-11" db="EMBL/GenBank/DDBJ databases">
        <title>A Novel Polar Bacteriovorax (B. antarcticus) Isolated from the Biocrust in Antarctica.</title>
        <authorList>
            <person name="Mun W."/>
            <person name="Choi S.Y."/>
            <person name="Mitchell R.J."/>
        </authorList>
    </citation>
    <scope>NUCLEOTIDE SEQUENCE [LARGE SCALE GENOMIC DNA]</scope>
    <source>
        <strain evidence="2 3">PP10</strain>
    </source>
</reference>
<feature type="transmembrane region" description="Helical" evidence="1">
    <location>
        <begin position="648"/>
        <end position="668"/>
    </location>
</feature>
<accession>A0ABU5VVU1</accession>
<keyword evidence="1" id="KW-0812">Transmembrane</keyword>
<dbReference type="Proteomes" id="UP001302274">
    <property type="component" value="Unassembled WGS sequence"/>
</dbReference>
<evidence type="ECO:0008006" key="4">
    <source>
        <dbReference type="Google" id="ProtNLM"/>
    </source>
</evidence>
<sequence length="706" mass="80717">MKSSIAILCALVLFLAVKRTDMIDTGQSLFFPKDTYEKIHDFSLFQLGQWNNVIVPNEKDALGLCQELRQNKLVLKVLCEPALTDFSPLVKSYLGDQFFNYKAPTKIEFENLSNGELAKLSVLMGPQGQELLEFMRLDPVNHKEALLDKVKTKLNANFEWKEGLLRHKGSPAILIPVQFSYKPEQIEKSAEIEVILSKYNAVMIGVHQGHLSNQGTIISDLNNVGIVGTIVTIFALIFIWYFKLFKLAKLILPNALGVCVSIIITWLVFGKVHAITITFGTGIIGLAVDFGLHAIFLEDKKQVWHSNLYGFLTTLAVFIIFIFSEIPLIKQMMFFSTVALMGSYLFTYLLVGNDYIPVSHDIIIKKSRWHLIPLIISLVGLFHLTTFKMDTSVKRFNYTSQKVEETQTWFYSQMKNEKIFFKIYPKSKWGDIETDFKKGEEIGVRSESIYSLIPTANIQKENLDSWIQLRDSKFKTTSDKEKIFAPFFEKLNALRPNDRITLEHPPEYLKHMVQEDKALNLWFVKGGELEEKKIKENIPGAESLVEIFLNFTKRMTDEVIHFIPITFLLIFVLLFIKYRSVVKSLICLIPFLFALGLYGLLYRYFNFPMSFMTLLGLFLIYGLSVDYGIFTTDLFTESNQSVKTESSFNFGLILTWITNFLGFAPLLFCNHPILKDLGLVLVVGMIGVFYGTFFVLPAVFIKAGKA</sequence>
<feature type="transmembrane region" description="Helical" evidence="1">
    <location>
        <begin position="559"/>
        <end position="578"/>
    </location>
</feature>
<dbReference type="EMBL" id="JAYGJQ010000002">
    <property type="protein sequence ID" value="MEA9357176.1"/>
    <property type="molecule type" value="Genomic_DNA"/>
</dbReference>
<dbReference type="SUPFAM" id="SSF82866">
    <property type="entry name" value="Multidrug efflux transporter AcrB transmembrane domain"/>
    <property type="match status" value="2"/>
</dbReference>
<dbReference type="Gene3D" id="1.20.1640.10">
    <property type="entry name" value="Multidrug efflux transporter AcrB transmembrane domain"/>
    <property type="match status" value="1"/>
</dbReference>
<feature type="transmembrane region" description="Helical" evidence="1">
    <location>
        <begin position="275"/>
        <end position="296"/>
    </location>
</feature>
<evidence type="ECO:0000256" key="1">
    <source>
        <dbReference type="SAM" id="Phobius"/>
    </source>
</evidence>
<dbReference type="PANTHER" id="PTHR33406:SF13">
    <property type="entry name" value="MEMBRANE PROTEIN YDFJ"/>
    <property type="match status" value="1"/>
</dbReference>